<dbReference type="PANTHER" id="PTHR43085:SF1">
    <property type="entry name" value="PSEUDOURIDINE KINASE-RELATED"/>
    <property type="match status" value="1"/>
</dbReference>
<dbReference type="InterPro" id="IPR002173">
    <property type="entry name" value="Carboh/pur_kinase_PfkB_CS"/>
</dbReference>
<proteinExistence type="inferred from homology"/>
<dbReference type="EMBL" id="LVZK01000001">
    <property type="protein sequence ID" value="OAP86394.1"/>
    <property type="molecule type" value="Genomic_DNA"/>
</dbReference>
<evidence type="ECO:0000256" key="4">
    <source>
        <dbReference type="ARBA" id="ARBA00022777"/>
    </source>
</evidence>
<name>A0A179B5S9_9ACTO</name>
<dbReference type="Pfam" id="PF00294">
    <property type="entry name" value="PfkB"/>
    <property type="match status" value="1"/>
</dbReference>
<keyword evidence="5" id="KW-0067">ATP-binding</keyword>
<keyword evidence="2" id="KW-0808">Transferase</keyword>
<keyword evidence="8" id="KW-1185">Reference proteome</keyword>
<protein>
    <recommendedName>
        <fullName evidence="6">Carbohydrate kinase PfkB domain-containing protein</fullName>
    </recommendedName>
</protein>
<sequence>MSVLLIGESLINKITAPDGSTRLTPGGSMLNVAIGLRRLGRTTRLVTDFGLDANGRILADYAASNGLELWLRADGERTNPTSVSHVSLDASGSASYSFDFTWDIQDKPFSGACKLDLDLLDPESLAFGSAACHLQPGAAKVRNWVEELRENVTVFYDPNVRPALLGDIREARAIVESFAGYADVVKSSDEDIALVYGPNASIEEVAGRWLELGVLLAVVTCGSEGALMYSATGETIHIPARQVDVVNSSGAGDAFFAALIDGLTRISLSGAANRDRLAAISPTNLETLGAYATAAASISVSRPDVNPPTHEELALAYDAYSFSTFAEA</sequence>
<dbReference type="OrthoDB" id="9795789at2"/>
<dbReference type="GO" id="GO:0005524">
    <property type="term" value="F:ATP binding"/>
    <property type="evidence" value="ECO:0007669"/>
    <property type="project" value="UniProtKB-KW"/>
</dbReference>
<evidence type="ECO:0000256" key="2">
    <source>
        <dbReference type="ARBA" id="ARBA00022679"/>
    </source>
</evidence>
<evidence type="ECO:0000256" key="1">
    <source>
        <dbReference type="ARBA" id="ARBA00010688"/>
    </source>
</evidence>
<dbReference type="SUPFAM" id="SSF53613">
    <property type="entry name" value="Ribokinase-like"/>
    <property type="match status" value="1"/>
</dbReference>
<reference evidence="7 8" key="1">
    <citation type="submission" date="2016-04" db="EMBL/GenBank/DDBJ databases">
        <title>Peptidophaga gingivicola gen. nov., sp. nov., isolated from human subgingival plaque.</title>
        <authorList>
            <person name="Beall C.J."/>
            <person name="Mokrzan E.M."/>
            <person name="Griffen A.L."/>
            <person name="Leys E.J."/>
        </authorList>
    </citation>
    <scope>NUCLEOTIDE SEQUENCE [LARGE SCALE GENOMIC DNA]</scope>
    <source>
        <strain evidence="7 8">BA112</strain>
    </source>
</reference>
<dbReference type="Proteomes" id="UP000078368">
    <property type="component" value="Unassembled WGS sequence"/>
</dbReference>
<gene>
    <name evidence="7" type="ORF">A4H34_04400</name>
</gene>
<evidence type="ECO:0000256" key="3">
    <source>
        <dbReference type="ARBA" id="ARBA00022741"/>
    </source>
</evidence>
<dbReference type="InterPro" id="IPR011611">
    <property type="entry name" value="PfkB_dom"/>
</dbReference>
<dbReference type="InterPro" id="IPR029056">
    <property type="entry name" value="Ribokinase-like"/>
</dbReference>
<keyword evidence="4" id="KW-0418">Kinase</keyword>
<comment type="similarity">
    <text evidence="1">Belongs to the carbohydrate kinase PfkB family.</text>
</comment>
<evidence type="ECO:0000313" key="8">
    <source>
        <dbReference type="Proteomes" id="UP000078368"/>
    </source>
</evidence>
<dbReference type="GO" id="GO:0016301">
    <property type="term" value="F:kinase activity"/>
    <property type="evidence" value="ECO:0007669"/>
    <property type="project" value="UniProtKB-KW"/>
</dbReference>
<feature type="domain" description="Carbohydrate kinase PfkB" evidence="6">
    <location>
        <begin position="19"/>
        <end position="308"/>
    </location>
</feature>
<dbReference type="STRING" id="1823756.A4H34_04400"/>
<dbReference type="PANTHER" id="PTHR43085">
    <property type="entry name" value="HEXOKINASE FAMILY MEMBER"/>
    <property type="match status" value="1"/>
</dbReference>
<keyword evidence="3" id="KW-0547">Nucleotide-binding</keyword>
<dbReference type="PROSITE" id="PS00584">
    <property type="entry name" value="PFKB_KINASES_2"/>
    <property type="match status" value="1"/>
</dbReference>
<dbReference type="Gene3D" id="3.40.1190.20">
    <property type="match status" value="1"/>
</dbReference>
<dbReference type="RefSeq" id="WP_064231212.1">
    <property type="nucleotide sequence ID" value="NZ_LVZK01000001.1"/>
</dbReference>
<evidence type="ECO:0000313" key="7">
    <source>
        <dbReference type="EMBL" id="OAP86394.1"/>
    </source>
</evidence>
<evidence type="ECO:0000256" key="5">
    <source>
        <dbReference type="ARBA" id="ARBA00022840"/>
    </source>
</evidence>
<accession>A0A179B5S9</accession>
<organism evidence="7 8">
    <name type="scientific">Peptidiphaga gingivicola</name>
    <dbReference type="NCBI Taxonomy" id="2741497"/>
    <lineage>
        <taxon>Bacteria</taxon>
        <taxon>Bacillati</taxon>
        <taxon>Actinomycetota</taxon>
        <taxon>Actinomycetes</taxon>
        <taxon>Actinomycetales</taxon>
        <taxon>Actinomycetaceae</taxon>
        <taxon>Peptidiphaga</taxon>
    </lineage>
</organism>
<dbReference type="InterPro" id="IPR050306">
    <property type="entry name" value="PfkB_Carbo_kinase"/>
</dbReference>
<dbReference type="AlphaFoldDB" id="A0A179B5S9"/>
<comment type="caution">
    <text evidence="7">The sequence shown here is derived from an EMBL/GenBank/DDBJ whole genome shotgun (WGS) entry which is preliminary data.</text>
</comment>
<evidence type="ECO:0000259" key="6">
    <source>
        <dbReference type="Pfam" id="PF00294"/>
    </source>
</evidence>